<dbReference type="Gene3D" id="2.60.120.700">
    <property type="entry name" value="Peptidase G1"/>
    <property type="match status" value="1"/>
</dbReference>
<name>A0AAD4G5S2_BOLED</name>
<dbReference type="InterPro" id="IPR013320">
    <property type="entry name" value="ConA-like_dom_sf"/>
</dbReference>
<accession>A0AAD4G5S2</accession>
<dbReference type="AlphaFoldDB" id="A0AAD4G5S2"/>
<dbReference type="GO" id="GO:0070007">
    <property type="term" value="F:glutamic-type endopeptidase activity"/>
    <property type="evidence" value="ECO:0007669"/>
    <property type="project" value="InterPro"/>
</dbReference>
<dbReference type="GO" id="GO:0006508">
    <property type="term" value="P:proteolysis"/>
    <property type="evidence" value="ECO:0007669"/>
    <property type="project" value="InterPro"/>
</dbReference>
<proteinExistence type="predicted"/>
<dbReference type="EMBL" id="WHUW01000306">
    <property type="protein sequence ID" value="KAF8415632.1"/>
    <property type="molecule type" value="Genomic_DNA"/>
</dbReference>
<dbReference type="SUPFAM" id="SSF49899">
    <property type="entry name" value="Concanavalin A-like lectins/glucanases"/>
    <property type="match status" value="1"/>
</dbReference>
<gene>
    <name evidence="1" type="ORF">L210DRAFT_3585322</name>
</gene>
<comment type="caution">
    <text evidence="1">The sequence shown here is derived from an EMBL/GenBank/DDBJ whole genome shotgun (WGS) entry which is preliminary data.</text>
</comment>
<dbReference type="Proteomes" id="UP001194468">
    <property type="component" value="Unassembled WGS sequence"/>
</dbReference>
<sequence>MLGLGINLHASPQLHPPYIEAVILKTTGRDSFAPETIDIKISIGDSILLDIHNSSATTGHVFIENLTNNESANRDSAGWFVSDVMDGSGNTYTLADYGTVIFTGASAGTQGGASYSPDGATIVQNVGRKAENEAEGAYKMSTTTVTNDGALRIMYLKYQ</sequence>
<dbReference type="PANTHER" id="PTHR37536">
    <property type="entry name" value="PUTATIVE (AFU_ORTHOLOGUE AFUA_3G02970)-RELATED"/>
    <property type="match status" value="1"/>
</dbReference>
<reference evidence="1" key="2">
    <citation type="journal article" date="2020" name="Nat. Commun.">
        <title>Large-scale genome sequencing of mycorrhizal fungi provides insights into the early evolution of symbiotic traits.</title>
        <authorList>
            <person name="Miyauchi S."/>
            <person name="Kiss E."/>
            <person name="Kuo A."/>
            <person name="Drula E."/>
            <person name="Kohler A."/>
            <person name="Sanchez-Garcia M."/>
            <person name="Morin E."/>
            <person name="Andreopoulos B."/>
            <person name="Barry K.W."/>
            <person name="Bonito G."/>
            <person name="Buee M."/>
            <person name="Carver A."/>
            <person name="Chen C."/>
            <person name="Cichocki N."/>
            <person name="Clum A."/>
            <person name="Culley D."/>
            <person name="Crous P.W."/>
            <person name="Fauchery L."/>
            <person name="Girlanda M."/>
            <person name="Hayes R.D."/>
            <person name="Keri Z."/>
            <person name="LaButti K."/>
            <person name="Lipzen A."/>
            <person name="Lombard V."/>
            <person name="Magnuson J."/>
            <person name="Maillard F."/>
            <person name="Murat C."/>
            <person name="Nolan M."/>
            <person name="Ohm R.A."/>
            <person name="Pangilinan J."/>
            <person name="Pereira M.F."/>
            <person name="Perotto S."/>
            <person name="Peter M."/>
            <person name="Pfister S."/>
            <person name="Riley R."/>
            <person name="Sitrit Y."/>
            <person name="Stielow J.B."/>
            <person name="Szollosi G."/>
            <person name="Zifcakova L."/>
            <person name="Stursova M."/>
            <person name="Spatafora J.W."/>
            <person name="Tedersoo L."/>
            <person name="Vaario L.M."/>
            <person name="Yamada A."/>
            <person name="Yan M."/>
            <person name="Wang P."/>
            <person name="Xu J."/>
            <person name="Bruns T."/>
            <person name="Baldrian P."/>
            <person name="Vilgalys R."/>
            <person name="Dunand C."/>
            <person name="Henrissat B."/>
            <person name="Grigoriev I.V."/>
            <person name="Hibbett D."/>
            <person name="Nagy L.G."/>
            <person name="Martin F.M."/>
        </authorList>
    </citation>
    <scope>NUCLEOTIDE SEQUENCE</scope>
    <source>
        <strain evidence="1">BED1</strain>
    </source>
</reference>
<organism evidence="1 2">
    <name type="scientific">Boletus edulis BED1</name>
    <dbReference type="NCBI Taxonomy" id="1328754"/>
    <lineage>
        <taxon>Eukaryota</taxon>
        <taxon>Fungi</taxon>
        <taxon>Dikarya</taxon>
        <taxon>Basidiomycota</taxon>
        <taxon>Agaricomycotina</taxon>
        <taxon>Agaricomycetes</taxon>
        <taxon>Agaricomycetidae</taxon>
        <taxon>Boletales</taxon>
        <taxon>Boletineae</taxon>
        <taxon>Boletaceae</taxon>
        <taxon>Boletoideae</taxon>
        <taxon>Boletus</taxon>
    </lineage>
</organism>
<evidence type="ECO:0000313" key="1">
    <source>
        <dbReference type="EMBL" id="KAF8415632.1"/>
    </source>
</evidence>
<reference evidence="1" key="1">
    <citation type="submission" date="2019-10" db="EMBL/GenBank/DDBJ databases">
        <authorList>
            <consortium name="DOE Joint Genome Institute"/>
            <person name="Kuo A."/>
            <person name="Miyauchi S."/>
            <person name="Kiss E."/>
            <person name="Drula E."/>
            <person name="Kohler A."/>
            <person name="Sanchez-Garcia M."/>
            <person name="Andreopoulos B."/>
            <person name="Barry K.W."/>
            <person name="Bonito G."/>
            <person name="Buee M."/>
            <person name="Carver A."/>
            <person name="Chen C."/>
            <person name="Cichocki N."/>
            <person name="Clum A."/>
            <person name="Culley D."/>
            <person name="Crous P.W."/>
            <person name="Fauchery L."/>
            <person name="Girlanda M."/>
            <person name="Hayes R."/>
            <person name="Keri Z."/>
            <person name="LaButti K."/>
            <person name="Lipzen A."/>
            <person name="Lombard V."/>
            <person name="Magnuson J."/>
            <person name="Maillard F."/>
            <person name="Morin E."/>
            <person name="Murat C."/>
            <person name="Nolan M."/>
            <person name="Ohm R."/>
            <person name="Pangilinan J."/>
            <person name="Pereira M."/>
            <person name="Perotto S."/>
            <person name="Peter M."/>
            <person name="Riley R."/>
            <person name="Sitrit Y."/>
            <person name="Stielow B."/>
            <person name="Szollosi G."/>
            <person name="Zifcakova L."/>
            <person name="Stursova M."/>
            <person name="Spatafora J.W."/>
            <person name="Tedersoo L."/>
            <person name="Vaario L.-M."/>
            <person name="Yamada A."/>
            <person name="Yan M."/>
            <person name="Wang P."/>
            <person name="Xu J."/>
            <person name="Bruns T."/>
            <person name="Baldrian P."/>
            <person name="Vilgalys R."/>
            <person name="Henrissat B."/>
            <person name="Grigoriev I.V."/>
            <person name="Hibbett D."/>
            <person name="Nagy L.G."/>
            <person name="Martin F.M."/>
        </authorList>
    </citation>
    <scope>NUCLEOTIDE SEQUENCE</scope>
    <source>
        <strain evidence="1">BED1</strain>
    </source>
</reference>
<dbReference type="Pfam" id="PF01828">
    <property type="entry name" value="Peptidase_A4"/>
    <property type="match status" value="1"/>
</dbReference>
<evidence type="ECO:0000313" key="2">
    <source>
        <dbReference type="Proteomes" id="UP001194468"/>
    </source>
</evidence>
<protein>
    <submittedName>
        <fullName evidence="1">Uncharacterized protein</fullName>
    </submittedName>
</protein>
<dbReference type="InterPro" id="IPR038656">
    <property type="entry name" value="Peptidase_G1_sf"/>
</dbReference>
<keyword evidence="2" id="KW-1185">Reference proteome</keyword>
<dbReference type="PANTHER" id="PTHR37536:SF1">
    <property type="entry name" value="ASPERGILLOPEPSIN, PUTAITVE (AFU_ORTHOLOGUE AFUA_7G01200)"/>
    <property type="match status" value="1"/>
</dbReference>
<dbReference type="InterPro" id="IPR000250">
    <property type="entry name" value="Peptidase_G1"/>
</dbReference>